<dbReference type="RefSeq" id="WP_011158286.1">
    <property type="nucleotide sequence ID" value="NZ_CP116810.1"/>
</dbReference>
<evidence type="ECO:0000259" key="4">
    <source>
        <dbReference type="Pfam" id="PF25876"/>
    </source>
</evidence>
<name>Q6N683_RHOPA</name>
<comment type="subcellular location">
    <subcellularLocation>
        <location evidence="1">Cell envelope</location>
    </subcellularLocation>
</comment>
<dbReference type="InterPro" id="IPR058627">
    <property type="entry name" value="MdtA-like_C"/>
</dbReference>
<dbReference type="eggNOG" id="COG0845">
    <property type="taxonomic scope" value="Bacteria"/>
</dbReference>
<evidence type="ECO:0000256" key="2">
    <source>
        <dbReference type="ARBA" id="ARBA00009477"/>
    </source>
</evidence>
<dbReference type="KEGG" id="rpa:TX73_014170"/>
<protein>
    <submittedName>
        <fullName evidence="9">Efflux RND transporter periplasmic adaptor subunit</fullName>
    </submittedName>
    <submittedName>
        <fullName evidence="8">RND multidrug efflux membrane fusion protein MexC</fullName>
    </submittedName>
</protein>
<accession>Q6N683</accession>
<evidence type="ECO:0000259" key="7">
    <source>
        <dbReference type="Pfam" id="PF25967"/>
    </source>
</evidence>
<feature type="signal peptide" evidence="3">
    <location>
        <begin position="1"/>
        <end position="29"/>
    </location>
</feature>
<dbReference type="InterPro" id="IPR058624">
    <property type="entry name" value="MdtA-like_HH"/>
</dbReference>
<feature type="domain" description="Multidrug resistance protein MdtA-like C-terminal permuted SH3" evidence="7">
    <location>
        <begin position="309"/>
        <end position="369"/>
    </location>
</feature>
<keyword evidence="3" id="KW-0732">Signal</keyword>
<dbReference type="Pfam" id="PF25944">
    <property type="entry name" value="Beta-barrel_RND"/>
    <property type="match status" value="1"/>
</dbReference>
<dbReference type="Proteomes" id="UP000001426">
    <property type="component" value="Chromosome"/>
</dbReference>
<comment type="similarity">
    <text evidence="2">Belongs to the membrane fusion protein (MFP) (TC 8.A.1) family.</text>
</comment>
<dbReference type="STRING" id="258594.RPA2735"/>
<feature type="domain" description="Multidrug resistance protein MdtA-like barrel-sandwich hybrid" evidence="5">
    <location>
        <begin position="66"/>
        <end position="209"/>
    </location>
</feature>
<dbReference type="HOGENOM" id="CLU_018816_2_1_5"/>
<dbReference type="GO" id="GO:0046677">
    <property type="term" value="P:response to antibiotic"/>
    <property type="evidence" value="ECO:0007669"/>
    <property type="project" value="TreeGrafter"/>
</dbReference>
<dbReference type="InterPro" id="IPR058625">
    <property type="entry name" value="MdtA-like_BSH"/>
</dbReference>
<dbReference type="Gene3D" id="2.40.420.20">
    <property type="match status" value="1"/>
</dbReference>
<dbReference type="PhylomeDB" id="Q6N683"/>
<dbReference type="SUPFAM" id="SSF111369">
    <property type="entry name" value="HlyD-like secretion proteins"/>
    <property type="match status" value="1"/>
</dbReference>
<evidence type="ECO:0000313" key="9">
    <source>
        <dbReference type="EMBL" id="WCL92902.1"/>
    </source>
</evidence>
<dbReference type="EMBL" id="BX572601">
    <property type="protein sequence ID" value="CAE28177.1"/>
    <property type="molecule type" value="Genomic_DNA"/>
</dbReference>
<proteinExistence type="inferred from homology"/>
<reference evidence="9" key="3">
    <citation type="submission" date="2022-12" db="EMBL/GenBank/DDBJ databases">
        <title>Complete genome sequence of Rhodopseudomonas palustris CGA0092 and corrections to the R. palustris CGA009 genome sequence.</title>
        <authorList>
            <person name="Mazny B.R."/>
            <person name="Sheff O.F."/>
            <person name="LaSarre B."/>
            <person name="McKinlay A."/>
            <person name="McKinlay J.B."/>
        </authorList>
    </citation>
    <scope>NUCLEOTIDE SEQUENCE</scope>
    <source>
        <strain evidence="9">CGA009</strain>
    </source>
</reference>
<dbReference type="PROSITE" id="PS51257">
    <property type="entry name" value="PROKAR_LIPOPROTEIN"/>
    <property type="match status" value="1"/>
</dbReference>
<evidence type="ECO:0000259" key="5">
    <source>
        <dbReference type="Pfam" id="PF25917"/>
    </source>
</evidence>
<gene>
    <name evidence="8" type="primary">mexC2</name>
    <name evidence="8" type="ordered locus">RPA2735</name>
    <name evidence="9" type="ORF">TX73_014170</name>
</gene>
<evidence type="ECO:0000259" key="6">
    <source>
        <dbReference type="Pfam" id="PF25944"/>
    </source>
</evidence>
<dbReference type="GO" id="GO:0022857">
    <property type="term" value="F:transmembrane transporter activity"/>
    <property type="evidence" value="ECO:0007669"/>
    <property type="project" value="InterPro"/>
</dbReference>
<dbReference type="Gene3D" id="1.10.287.470">
    <property type="entry name" value="Helix hairpin bin"/>
    <property type="match status" value="1"/>
</dbReference>
<dbReference type="Pfam" id="PF25876">
    <property type="entry name" value="HH_MFP_RND"/>
    <property type="match status" value="1"/>
</dbReference>
<dbReference type="NCBIfam" id="TIGR01730">
    <property type="entry name" value="RND_mfp"/>
    <property type="match status" value="1"/>
</dbReference>
<dbReference type="InterPro" id="IPR058626">
    <property type="entry name" value="MdtA-like_b-barrel"/>
</dbReference>
<dbReference type="InterPro" id="IPR006143">
    <property type="entry name" value="RND_pump_MFP"/>
</dbReference>
<evidence type="ECO:0000256" key="3">
    <source>
        <dbReference type="SAM" id="SignalP"/>
    </source>
</evidence>
<sequence length="397" mass="42471">MLKTSWTRFPARIIGALALISLVSCSEQSGPPNEATAAVPEVGVVTVEAKSITLTKELPGRITPMRIAEVRPRVSGIVIERTFQQGSLVEAGAPLYRIDPSPFQVELDKTRAALAKAEAVLYQASRQEDRLKNLLTGQATTQAQYELAVAAERQAEAEVAAQKAAVDQAQLNLNLATVRAPISGRIGRALVTEGALVNTNETSQLATIQQLDPIYADFTQSVGELYELKRDLAEGRLKSVSPEAARVRLVLDDGSTYRHVGRLLFSDISVDPGTARVTLRGEFPNPDADLLPGMYVRVQIEEAIDTDGIVVPAQAVQRTAAGSAAIYVVNDEGRAMLQPVRAGRMLAGGALIEEGLKPGWRIVVDGFQKFSPGAAVKPVPWQSAAAEPASKPTPVKP</sequence>
<dbReference type="Gene3D" id="2.40.30.170">
    <property type="match status" value="1"/>
</dbReference>
<dbReference type="AlphaFoldDB" id="Q6N683"/>
<organism evidence="8">
    <name type="scientific">Rhodopseudomonas palustris (strain ATCC BAA-98 / CGA009)</name>
    <dbReference type="NCBI Taxonomy" id="258594"/>
    <lineage>
        <taxon>Bacteria</taxon>
        <taxon>Pseudomonadati</taxon>
        <taxon>Pseudomonadota</taxon>
        <taxon>Alphaproteobacteria</taxon>
        <taxon>Hyphomicrobiales</taxon>
        <taxon>Nitrobacteraceae</taxon>
        <taxon>Rhodopseudomonas</taxon>
    </lineage>
</organism>
<dbReference type="Pfam" id="PF25967">
    <property type="entry name" value="RND-MFP_C"/>
    <property type="match status" value="1"/>
</dbReference>
<feature type="domain" description="Multidrug resistance protein MdtA-like alpha-helical hairpin" evidence="4">
    <location>
        <begin position="107"/>
        <end position="174"/>
    </location>
</feature>
<dbReference type="Gene3D" id="2.40.50.100">
    <property type="match status" value="1"/>
</dbReference>
<dbReference type="GeneID" id="66893811"/>
<feature type="domain" description="Multidrug resistance protein MdtA-like beta-barrel" evidence="6">
    <location>
        <begin position="213"/>
        <end position="303"/>
    </location>
</feature>
<dbReference type="PANTHER" id="PTHR30158">
    <property type="entry name" value="ACRA/E-RELATED COMPONENT OF DRUG EFFLUX TRANSPORTER"/>
    <property type="match status" value="1"/>
</dbReference>
<keyword evidence="10" id="KW-1185">Reference proteome</keyword>
<dbReference type="FunFam" id="2.40.420.20:FF:000001">
    <property type="entry name" value="Efflux RND transporter periplasmic adaptor subunit"/>
    <property type="match status" value="1"/>
</dbReference>
<reference evidence="9" key="1">
    <citation type="submission" date="2003-07" db="EMBL/GenBank/DDBJ databases">
        <authorList>
            <consortium name="Rhodopseudomonas genome consortium"/>
            <person name="Larimer F."/>
            <person name="Harwood C."/>
        </authorList>
    </citation>
    <scope>NUCLEOTIDE SEQUENCE</scope>
    <source>
        <strain evidence="9">CGA009</strain>
    </source>
</reference>
<feature type="chain" id="PRO_5042809182" evidence="3">
    <location>
        <begin position="30"/>
        <end position="397"/>
    </location>
</feature>
<dbReference type="GO" id="GO:0030313">
    <property type="term" value="C:cell envelope"/>
    <property type="evidence" value="ECO:0007669"/>
    <property type="project" value="UniProtKB-SubCell"/>
</dbReference>
<dbReference type="Pfam" id="PF25917">
    <property type="entry name" value="BSH_RND"/>
    <property type="match status" value="1"/>
</dbReference>
<evidence type="ECO:0000313" key="8">
    <source>
        <dbReference type="EMBL" id="CAE28177.1"/>
    </source>
</evidence>
<evidence type="ECO:0000313" key="10">
    <source>
        <dbReference type="Proteomes" id="UP000001426"/>
    </source>
</evidence>
<dbReference type="PANTHER" id="PTHR30158:SF3">
    <property type="entry name" value="MULTIDRUG EFFLUX PUMP SUBUNIT ACRA-RELATED"/>
    <property type="match status" value="1"/>
</dbReference>
<dbReference type="EMBL" id="CP116810">
    <property type="protein sequence ID" value="WCL92902.1"/>
    <property type="molecule type" value="Genomic_DNA"/>
</dbReference>
<evidence type="ECO:0000256" key="1">
    <source>
        <dbReference type="ARBA" id="ARBA00004196"/>
    </source>
</evidence>
<dbReference type="GO" id="GO:0005886">
    <property type="term" value="C:plasma membrane"/>
    <property type="evidence" value="ECO:0007669"/>
    <property type="project" value="TreeGrafter"/>
</dbReference>
<reference evidence="8 10" key="2">
    <citation type="journal article" date="2004" name="Nat. Biotechnol.">
        <title>Complete genome sequence of the metabolically versatile photosynthetic bacterium Rhodopseudomonas palustris.</title>
        <authorList>
            <person name="Larimer F.W."/>
            <person name="Chain P."/>
            <person name="Hauser L."/>
            <person name="Lamerdin J."/>
            <person name="Malfatti S."/>
            <person name="Do L."/>
            <person name="Land M.L."/>
            <person name="Pelletier D.A."/>
            <person name="Beatty J.T."/>
            <person name="Lang A.S."/>
            <person name="Tabita F.R."/>
            <person name="Gibson J.L."/>
            <person name="Hanson T.E."/>
            <person name="Bobst C."/>
            <person name="Torres J.L."/>
            <person name="Peres C."/>
            <person name="Harrison F.H."/>
            <person name="Gibson J."/>
            <person name="Harwood C.S."/>
        </authorList>
    </citation>
    <scope>NUCLEOTIDE SEQUENCE [LARGE SCALE GENOMIC DNA]</scope>
    <source>
        <strain evidence="10">ATCC BAA-98 / CGA009</strain>
        <strain evidence="8">CGA009</strain>
    </source>
</reference>